<dbReference type="RefSeq" id="WP_345637426.1">
    <property type="nucleotide sequence ID" value="NZ_BAABJQ010000033.1"/>
</dbReference>
<comment type="caution">
    <text evidence="5">The sequence shown here is derived from an EMBL/GenBank/DDBJ whole genome shotgun (WGS) entry which is preliminary data.</text>
</comment>
<organism evidence="5 6">
    <name type="scientific">Rugosimonospora acidiphila</name>
    <dbReference type="NCBI Taxonomy" id="556531"/>
    <lineage>
        <taxon>Bacteria</taxon>
        <taxon>Bacillati</taxon>
        <taxon>Actinomycetota</taxon>
        <taxon>Actinomycetes</taxon>
        <taxon>Micromonosporales</taxon>
        <taxon>Micromonosporaceae</taxon>
        <taxon>Rugosimonospora</taxon>
    </lineage>
</organism>
<sequence length="340" mass="35845">MTGPETRPVTGTTLAEVAREAGVSIATASRVLNNSTKVSAEAYRSVCDAASRLGYRRHRAAWGKAHRKMPAIAAVIHAGHHMLFTEPFFARFIGAAELELAQFYIPLLVTSVTGPLIETVGRYLQGGRIDGVIIVSDHGPLPLSGSLATLGLPIVVVGRPLHTSPVSYVDADNRGGARTAVEHLIATGRRAIAHIAAPPDTGAGADRLAGYRDAMRAIGAADTPIAYGDWTQASGVHAMQRLLDQRPALDAVFVASDVMAAGALRCLNRAGRRVPDSVALVGFDDHALAAQVRPALTTVRQPIEEFAAVAVRRLLAMTRGEADDRGGTVLPTQLILRASA</sequence>
<dbReference type="InterPro" id="IPR028082">
    <property type="entry name" value="Peripla_BP_I"/>
</dbReference>
<dbReference type="GO" id="GO:0003677">
    <property type="term" value="F:DNA binding"/>
    <property type="evidence" value="ECO:0007669"/>
    <property type="project" value="UniProtKB-KW"/>
</dbReference>
<gene>
    <name evidence="5" type="ORF">GCM10023322_71880</name>
</gene>
<dbReference type="PROSITE" id="PS50932">
    <property type="entry name" value="HTH_LACI_2"/>
    <property type="match status" value="1"/>
</dbReference>
<dbReference type="PRINTS" id="PR00036">
    <property type="entry name" value="HTHLACI"/>
</dbReference>
<dbReference type="PROSITE" id="PS00356">
    <property type="entry name" value="HTH_LACI_1"/>
    <property type="match status" value="1"/>
</dbReference>
<dbReference type="PANTHER" id="PTHR30146">
    <property type="entry name" value="LACI-RELATED TRANSCRIPTIONAL REPRESSOR"/>
    <property type="match status" value="1"/>
</dbReference>
<protein>
    <submittedName>
        <fullName evidence="5">LacI family DNA-binding transcriptional regulator</fullName>
    </submittedName>
</protein>
<evidence type="ECO:0000256" key="3">
    <source>
        <dbReference type="ARBA" id="ARBA00023163"/>
    </source>
</evidence>
<keyword evidence="2 5" id="KW-0238">DNA-binding</keyword>
<dbReference type="SUPFAM" id="SSF47413">
    <property type="entry name" value="lambda repressor-like DNA-binding domains"/>
    <property type="match status" value="1"/>
</dbReference>
<evidence type="ECO:0000259" key="4">
    <source>
        <dbReference type="PROSITE" id="PS50932"/>
    </source>
</evidence>
<dbReference type="InterPro" id="IPR010982">
    <property type="entry name" value="Lambda_DNA-bd_dom_sf"/>
</dbReference>
<proteinExistence type="predicted"/>
<evidence type="ECO:0000313" key="6">
    <source>
        <dbReference type="Proteomes" id="UP001501570"/>
    </source>
</evidence>
<dbReference type="SMART" id="SM00354">
    <property type="entry name" value="HTH_LACI"/>
    <property type="match status" value="1"/>
</dbReference>
<dbReference type="InterPro" id="IPR000843">
    <property type="entry name" value="HTH_LacI"/>
</dbReference>
<reference evidence="6" key="1">
    <citation type="journal article" date="2019" name="Int. J. Syst. Evol. Microbiol.">
        <title>The Global Catalogue of Microorganisms (GCM) 10K type strain sequencing project: providing services to taxonomists for standard genome sequencing and annotation.</title>
        <authorList>
            <consortium name="The Broad Institute Genomics Platform"/>
            <consortium name="The Broad Institute Genome Sequencing Center for Infectious Disease"/>
            <person name="Wu L."/>
            <person name="Ma J."/>
        </authorList>
    </citation>
    <scope>NUCLEOTIDE SEQUENCE [LARGE SCALE GENOMIC DNA]</scope>
    <source>
        <strain evidence="6">JCM 18304</strain>
    </source>
</reference>
<dbReference type="Pfam" id="PF00356">
    <property type="entry name" value="LacI"/>
    <property type="match status" value="1"/>
</dbReference>
<dbReference type="CDD" id="cd01392">
    <property type="entry name" value="HTH_LacI"/>
    <property type="match status" value="1"/>
</dbReference>
<evidence type="ECO:0000256" key="1">
    <source>
        <dbReference type="ARBA" id="ARBA00023015"/>
    </source>
</evidence>
<accession>A0ABP9SPN0</accession>
<dbReference type="CDD" id="cd06267">
    <property type="entry name" value="PBP1_LacI_sugar_binding-like"/>
    <property type="match status" value="1"/>
</dbReference>
<evidence type="ECO:0000256" key="2">
    <source>
        <dbReference type="ARBA" id="ARBA00023125"/>
    </source>
</evidence>
<name>A0ABP9SPN0_9ACTN</name>
<keyword evidence="3" id="KW-0804">Transcription</keyword>
<dbReference type="PANTHER" id="PTHR30146:SF109">
    <property type="entry name" value="HTH-TYPE TRANSCRIPTIONAL REGULATOR GALS"/>
    <property type="match status" value="1"/>
</dbReference>
<dbReference type="SUPFAM" id="SSF53822">
    <property type="entry name" value="Periplasmic binding protein-like I"/>
    <property type="match status" value="1"/>
</dbReference>
<keyword evidence="6" id="KW-1185">Reference proteome</keyword>
<keyword evidence="1" id="KW-0805">Transcription regulation</keyword>
<dbReference type="Proteomes" id="UP001501570">
    <property type="component" value="Unassembled WGS sequence"/>
</dbReference>
<dbReference type="Gene3D" id="3.40.50.2300">
    <property type="match status" value="2"/>
</dbReference>
<dbReference type="Gene3D" id="1.10.260.40">
    <property type="entry name" value="lambda repressor-like DNA-binding domains"/>
    <property type="match status" value="1"/>
</dbReference>
<dbReference type="EMBL" id="BAABJQ010000033">
    <property type="protein sequence ID" value="GAA5198441.1"/>
    <property type="molecule type" value="Genomic_DNA"/>
</dbReference>
<evidence type="ECO:0000313" key="5">
    <source>
        <dbReference type="EMBL" id="GAA5198441.1"/>
    </source>
</evidence>
<dbReference type="InterPro" id="IPR046335">
    <property type="entry name" value="LacI/GalR-like_sensor"/>
</dbReference>
<feature type="domain" description="HTH lacI-type" evidence="4">
    <location>
        <begin position="12"/>
        <end position="66"/>
    </location>
</feature>
<dbReference type="Pfam" id="PF13377">
    <property type="entry name" value="Peripla_BP_3"/>
    <property type="match status" value="1"/>
</dbReference>